<gene>
    <name evidence="2" type="ORF">SVUK_LOCUS13711</name>
</gene>
<sequence>MKGDIEYCKAVENEKPRRIYGEGKICAIALKPKCLARRAKQAGKKREKKPKDVLEVDLELSSDDEEDKLSKPRDETLAKKKKYNQ</sequence>
<dbReference type="EMBL" id="UYYB01102733">
    <property type="protein sequence ID" value="VDM78713.1"/>
    <property type="molecule type" value="Genomic_DNA"/>
</dbReference>
<keyword evidence="3" id="KW-1185">Reference proteome</keyword>
<reference evidence="2 3" key="1">
    <citation type="submission" date="2018-11" db="EMBL/GenBank/DDBJ databases">
        <authorList>
            <consortium name="Pathogen Informatics"/>
        </authorList>
    </citation>
    <scope>NUCLEOTIDE SEQUENCE [LARGE SCALE GENOMIC DNA]</scope>
</reference>
<dbReference type="AlphaFoldDB" id="A0A3P7JDE0"/>
<organism evidence="2 3">
    <name type="scientific">Strongylus vulgaris</name>
    <name type="common">Blood worm</name>
    <dbReference type="NCBI Taxonomy" id="40348"/>
    <lineage>
        <taxon>Eukaryota</taxon>
        <taxon>Metazoa</taxon>
        <taxon>Ecdysozoa</taxon>
        <taxon>Nematoda</taxon>
        <taxon>Chromadorea</taxon>
        <taxon>Rhabditida</taxon>
        <taxon>Rhabditina</taxon>
        <taxon>Rhabditomorpha</taxon>
        <taxon>Strongyloidea</taxon>
        <taxon>Strongylidae</taxon>
        <taxon>Strongylus</taxon>
    </lineage>
</organism>
<protein>
    <submittedName>
        <fullName evidence="2">Uncharacterized protein</fullName>
    </submittedName>
</protein>
<dbReference type="Proteomes" id="UP000270094">
    <property type="component" value="Unassembled WGS sequence"/>
</dbReference>
<proteinExistence type="predicted"/>
<name>A0A3P7JDE0_STRVU</name>
<feature type="region of interest" description="Disordered" evidence="1">
    <location>
        <begin position="61"/>
        <end position="85"/>
    </location>
</feature>
<feature type="compositionally biased region" description="Basic and acidic residues" evidence="1">
    <location>
        <begin position="68"/>
        <end position="78"/>
    </location>
</feature>
<evidence type="ECO:0000313" key="3">
    <source>
        <dbReference type="Proteomes" id="UP000270094"/>
    </source>
</evidence>
<accession>A0A3P7JDE0</accession>
<evidence type="ECO:0000313" key="2">
    <source>
        <dbReference type="EMBL" id="VDM78713.1"/>
    </source>
</evidence>
<evidence type="ECO:0000256" key="1">
    <source>
        <dbReference type="SAM" id="MobiDB-lite"/>
    </source>
</evidence>